<keyword evidence="1" id="KW-0853">WD repeat</keyword>
<reference evidence="3" key="1">
    <citation type="submission" date="2022-08" db="UniProtKB">
        <authorList>
            <consortium name="EnsemblMetazoa"/>
        </authorList>
    </citation>
    <scope>IDENTIFICATION</scope>
    <source>
        <strain evidence="3">Israel</strain>
    </source>
</reference>
<dbReference type="Gene3D" id="2.130.10.10">
    <property type="entry name" value="YVTN repeat-like/Quinoprotein amine dehydrogenase"/>
    <property type="match status" value="1"/>
</dbReference>
<dbReference type="GO" id="GO:0005680">
    <property type="term" value="C:anaphase-promoting complex"/>
    <property type="evidence" value="ECO:0007669"/>
    <property type="project" value="TreeGrafter"/>
</dbReference>
<dbReference type="GO" id="GO:1990757">
    <property type="term" value="F:ubiquitin ligase activator activity"/>
    <property type="evidence" value="ECO:0007669"/>
    <property type="project" value="TreeGrafter"/>
</dbReference>
<evidence type="ECO:0000313" key="3">
    <source>
        <dbReference type="EnsemblMetazoa" id="PPAI010537-PA"/>
    </source>
</evidence>
<organism evidence="3 4">
    <name type="scientific">Phlebotomus papatasi</name>
    <name type="common">Sandfly</name>
    <dbReference type="NCBI Taxonomy" id="29031"/>
    <lineage>
        <taxon>Eukaryota</taxon>
        <taxon>Metazoa</taxon>
        <taxon>Ecdysozoa</taxon>
        <taxon>Arthropoda</taxon>
        <taxon>Hexapoda</taxon>
        <taxon>Insecta</taxon>
        <taxon>Pterygota</taxon>
        <taxon>Neoptera</taxon>
        <taxon>Endopterygota</taxon>
        <taxon>Diptera</taxon>
        <taxon>Nematocera</taxon>
        <taxon>Psychodoidea</taxon>
        <taxon>Psychodidae</taxon>
        <taxon>Phlebotomus</taxon>
        <taxon>Phlebotomus</taxon>
    </lineage>
</organism>
<dbReference type="InterPro" id="IPR036322">
    <property type="entry name" value="WD40_repeat_dom_sf"/>
</dbReference>
<dbReference type="InterPro" id="IPR015943">
    <property type="entry name" value="WD40/YVTN_repeat-like_dom_sf"/>
</dbReference>
<evidence type="ECO:0000256" key="1">
    <source>
        <dbReference type="ARBA" id="ARBA00022574"/>
    </source>
</evidence>
<evidence type="ECO:0000256" key="2">
    <source>
        <dbReference type="ARBA" id="ARBA00022737"/>
    </source>
</evidence>
<protein>
    <submittedName>
        <fullName evidence="3">Uncharacterized protein</fullName>
    </submittedName>
</protein>
<dbReference type="PANTHER" id="PTHR19918">
    <property type="entry name" value="CELL DIVISION CYCLE 20 CDC20 FIZZY -RELATED"/>
    <property type="match status" value="1"/>
</dbReference>
<accession>A0A1B0DPU9</accession>
<dbReference type="EMBL" id="AJVK01008274">
    <property type="status" value="NOT_ANNOTATED_CDS"/>
    <property type="molecule type" value="Genomic_DNA"/>
</dbReference>
<dbReference type="Pfam" id="PF00400">
    <property type="entry name" value="WD40"/>
    <property type="match status" value="2"/>
</dbReference>
<dbReference type="GO" id="GO:1905786">
    <property type="term" value="P:positive regulation of anaphase-promoting complex-dependent catabolic process"/>
    <property type="evidence" value="ECO:0007669"/>
    <property type="project" value="TreeGrafter"/>
</dbReference>
<dbReference type="SMART" id="SM00320">
    <property type="entry name" value="WD40"/>
    <property type="match status" value="4"/>
</dbReference>
<proteinExistence type="predicted"/>
<evidence type="ECO:0000313" key="4">
    <source>
        <dbReference type="Proteomes" id="UP000092462"/>
    </source>
</evidence>
<dbReference type="EnsemblMetazoa" id="PPAI010537-RA">
    <property type="protein sequence ID" value="PPAI010537-PA"/>
    <property type="gene ID" value="PPAI010537"/>
</dbReference>
<dbReference type="VEuPathDB" id="VectorBase:PPAPM1_010589"/>
<dbReference type="SUPFAM" id="SSF50978">
    <property type="entry name" value="WD40 repeat-like"/>
    <property type="match status" value="1"/>
</dbReference>
<dbReference type="InterPro" id="IPR001680">
    <property type="entry name" value="WD40_rpt"/>
</dbReference>
<dbReference type="VEuPathDB" id="VectorBase:PPAI010537"/>
<sequence length="468" mass="54135">IEKTSSFAPLGYGDRFIPRRYCERRTDDPDDIEVDDIFMNPLTCSWKNFNYSKIFKELFNIRNKKRASEWSDERILSFTDELHKRFTVELNTFWAPMFNYAVTPKWYTALDWACVPRTRSLAFMDTVHSIQGFHKSGKKKLIVWNQANEIVAFVRPEIVTWQPGSANLMVYSLNNITALAFDANGHYMAAGGKIGRRVFLDIWETKKKNIDLVSLVRMKDKTEIRCLAWSRSGSHIVCGQMSGTLTVHRASNLRSPCLVLLQHHVRPIIEIKFSANFLLFAVADQSGVVSVWNWVMKTLRFKLKSPIESYVYLDWHPWCSTEFVIASRTPASIGVVNTVEKNVVAWYKRCDKKCIIDAISFNKLSGELVVALRRRNQYNKTNTMILVLASLEHVSDIIYKKRMRKIFHLMWSPDGKILATAGSQNDLTLWNFFGKSDISLRKCTKKKEKKSIVKKESTFGHFPISTIR</sequence>
<name>A0A1B0DPU9_PHLPP</name>
<dbReference type="PANTHER" id="PTHR19918:SF52">
    <property type="entry name" value="PROTEIN CORTEX"/>
    <property type="match status" value="1"/>
</dbReference>
<keyword evidence="4" id="KW-1185">Reference proteome</keyword>
<dbReference type="Proteomes" id="UP000092462">
    <property type="component" value="Unassembled WGS sequence"/>
</dbReference>
<dbReference type="PROSITE" id="PS50082">
    <property type="entry name" value="WD_REPEATS_2"/>
    <property type="match status" value="1"/>
</dbReference>
<dbReference type="GO" id="GO:0010997">
    <property type="term" value="F:anaphase-promoting complex binding"/>
    <property type="evidence" value="ECO:0007669"/>
    <property type="project" value="InterPro"/>
</dbReference>
<dbReference type="InterPro" id="IPR033010">
    <property type="entry name" value="Cdc20/Fizzy"/>
</dbReference>
<dbReference type="AlphaFoldDB" id="A0A1B0DPU9"/>
<keyword evidence="2" id="KW-0677">Repeat</keyword>
<dbReference type="GO" id="GO:0031145">
    <property type="term" value="P:anaphase-promoting complex-dependent catabolic process"/>
    <property type="evidence" value="ECO:0007669"/>
    <property type="project" value="TreeGrafter"/>
</dbReference>